<evidence type="ECO:0000313" key="5">
    <source>
        <dbReference type="Proteomes" id="UP000525078"/>
    </source>
</evidence>
<dbReference type="SUPFAM" id="SSF48403">
    <property type="entry name" value="Ankyrin repeat"/>
    <property type="match status" value="2"/>
</dbReference>
<dbReference type="InterPro" id="IPR002110">
    <property type="entry name" value="Ankyrin_rpt"/>
</dbReference>
<dbReference type="PROSITE" id="PS50088">
    <property type="entry name" value="ANK_REPEAT"/>
    <property type="match status" value="1"/>
</dbReference>
<keyword evidence="2" id="KW-1133">Transmembrane helix</keyword>
<dbReference type="Pfam" id="PF13962">
    <property type="entry name" value="PGG"/>
    <property type="match status" value="1"/>
</dbReference>
<dbReference type="InterPro" id="IPR026961">
    <property type="entry name" value="PGG_dom"/>
</dbReference>
<reference evidence="4 5" key="1">
    <citation type="journal article" date="2020" name="bioRxiv">
        <title>Sequence and annotation of 42 cannabis genomes reveals extensive copy number variation in cannabinoid synthesis and pathogen resistance genes.</title>
        <authorList>
            <person name="Mckernan K.J."/>
            <person name="Helbert Y."/>
            <person name="Kane L.T."/>
            <person name="Ebling H."/>
            <person name="Zhang L."/>
            <person name="Liu B."/>
            <person name="Eaton Z."/>
            <person name="Mclaughlin S."/>
            <person name="Kingan S."/>
            <person name="Baybayan P."/>
            <person name="Concepcion G."/>
            <person name="Jordan M."/>
            <person name="Riva A."/>
            <person name="Barbazuk W."/>
            <person name="Harkins T."/>
        </authorList>
    </citation>
    <scope>NUCLEOTIDE SEQUENCE [LARGE SCALE GENOMIC DNA]</scope>
    <source>
        <strain evidence="5">cv. Jamaican Lion 4</strain>
        <tissue evidence="4">Leaf</tissue>
    </source>
</reference>
<evidence type="ECO:0000313" key="4">
    <source>
        <dbReference type="EMBL" id="KAF4362517.1"/>
    </source>
</evidence>
<organism evidence="4 5">
    <name type="scientific">Cannabis sativa</name>
    <name type="common">Hemp</name>
    <name type="synonym">Marijuana</name>
    <dbReference type="NCBI Taxonomy" id="3483"/>
    <lineage>
        <taxon>Eukaryota</taxon>
        <taxon>Viridiplantae</taxon>
        <taxon>Streptophyta</taxon>
        <taxon>Embryophyta</taxon>
        <taxon>Tracheophyta</taxon>
        <taxon>Spermatophyta</taxon>
        <taxon>Magnoliopsida</taxon>
        <taxon>eudicotyledons</taxon>
        <taxon>Gunneridae</taxon>
        <taxon>Pentapetalae</taxon>
        <taxon>rosids</taxon>
        <taxon>fabids</taxon>
        <taxon>Rosales</taxon>
        <taxon>Cannabaceae</taxon>
        <taxon>Cannabis</taxon>
    </lineage>
</organism>
<dbReference type="EMBL" id="JAATIP010000182">
    <property type="protein sequence ID" value="KAF4362517.1"/>
    <property type="molecule type" value="Genomic_DNA"/>
</dbReference>
<keyword evidence="1" id="KW-0040">ANK repeat</keyword>
<feature type="transmembrane region" description="Helical" evidence="2">
    <location>
        <begin position="550"/>
        <end position="568"/>
    </location>
</feature>
<evidence type="ECO:0000256" key="2">
    <source>
        <dbReference type="SAM" id="Phobius"/>
    </source>
</evidence>
<dbReference type="AlphaFoldDB" id="A0A7J6EVQ0"/>
<dbReference type="PANTHER" id="PTHR24128">
    <property type="entry name" value="HOMEOBOX PROTEIN WARIAI"/>
    <property type="match status" value="1"/>
</dbReference>
<evidence type="ECO:0000256" key="1">
    <source>
        <dbReference type="PROSITE-ProRule" id="PRU00023"/>
    </source>
</evidence>
<feature type="transmembrane region" description="Helical" evidence="2">
    <location>
        <begin position="646"/>
        <end position="664"/>
    </location>
</feature>
<dbReference type="Proteomes" id="UP000525078">
    <property type="component" value="Unassembled WGS sequence"/>
</dbReference>
<dbReference type="Gene3D" id="1.25.40.20">
    <property type="entry name" value="Ankyrin repeat-containing domain"/>
    <property type="match status" value="2"/>
</dbReference>
<evidence type="ECO:0000259" key="3">
    <source>
        <dbReference type="Pfam" id="PF13962"/>
    </source>
</evidence>
<gene>
    <name evidence="4" type="ORF">F8388_011344</name>
</gene>
<feature type="transmembrane region" description="Helical" evidence="2">
    <location>
        <begin position="622"/>
        <end position="640"/>
    </location>
</feature>
<feature type="transmembrane region" description="Helical" evidence="2">
    <location>
        <begin position="588"/>
        <end position="610"/>
    </location>
</feature>
<keyword evidence="2" id="KW-0472">Membrane</keyword>
<comment type="caution">
    <text evidence="4">The sequence shown here is derived from an EMBL/GenBank/DDBJ whole genome shotgun (WGS) entry which is preliminary data.</text>
</comment>
<feature type="domain" description="PGG" evidence="3">
    <location>
        <begin position="546"/>
        <end position="636"/>
    </location>
</feature>
<dbReference type="InterPro" id="IPR036770">
    <property type="entry name" value="Ankyrin_rpt-contain_sf"/>
</dbReference>
<accession>A0A7J6EVQ0</accession>
<dbReference type="PROSITE" id="PS50297">
    <property type="entry name" value="ANK_REP_REGION"/>
    <property type="match status" value="1"/>
</dbReference>
<dbReference type="SMART" id="SM00248">
    <property type="entry name" value="ANK"/>
    <property type="match status" value="9"/>
</dbReference>
<sequence length="695" mass="79076">MDKKLIKAAEEGDINVLYSVIGECSQVLQSFDEELLFIDNPLHIAAFEGHIHFAMEIMRLKPSLARKLNQDQFSPLHLALQNGKSRMVLRLIDINRDLVRVQGRESITPLHHVAIEGDLELLIAFLSACPKSFQDVTIRNETVLHIALKNDKVEAFEILLRWLTEVCYEEVYRFEKKILNWRDEDGNTLLHIAASKNQSQVIKWLVKSKVDVNSKNMVGLTALDILENESKFESIEIRHMLHAAGAMTGAYFQTEYASKIYLRTDQRLKKAAQEGDMDAFYDLINEDPCILDRIDQIPFIDTPMHIAASAGHSHFSIEMMRLKPTFSWKQNQHGFSPMHLALHNNKFQTALELLAIDRNLVRVKGREAKTPLHYVAETGNVFLLAEFLASCPESIQDLTIRKEAALHVAVKNDQCQALEVLLGWLQLVGMEMILQWTDDEGNTALHIATYRNQSQAKLLMLKTKMVKLLINRIDINAKNFKDLTALDISEQPMCDANIKNLLHQSGALGASSLPRVTILAEFLTTKMSTLEKLITTTYLRKSCMSNENRNALLVVAVLTATTTFQAVLSPPGGLIRHSNSLFDFQYMAPWFCFLAFNTVAFLTSMSEIWFHLPRGFYFLLKLVMPLLLCYMLSLSLTMPVSRATPYYMILLLLSQWKAVARTILYKSTFKEAGTTENSMELKILKFIEEDLCIGK</sequence>
<proteinExistence type="predicted"/>
<dbReference type="Pfam" id="PF12796">
    <property type="entry name" value="Ank_2"/>
    <property type="match status" value="3"/>
</dbReference>
<dbReference type="PANTHER" id="PTHR24128:SF24">
    <property type="entry name" value="ANKYRIN REPEAT PROTEIN"/>
    <property type="match status" value="1"/>
</dbReference>
<protein>
    <recommendedName>
        <fullName evidence="3">PGG domain-containing protein</fullName>
    </recommendedName>
</protein>
<name>A0A7J6EVQ0_CANSA</name>
<feature type="repeat" description="ANK" evidence="1">
    <location>
        <begin position="185"/>
        <end position="217"/>
    </location>
</feature>
<keyword evidence="2" id="KW-0812">Transmembrane</keyword>